<sequence length="132" mass="14324">MPVAASSDFGSIEEAQSIAGSMSDIIRSNGLDAGIAAMHDPAQPFAASPMGIHVFEQSIIVADNREPELIASSYAEIEDLTGEPMWPRIVAAADASTDAQLEWYHYDTEAEYTYQCHSEWATPGEVIVMVCR</sequence>
<keyword evidence="2" id="KW-1185">Reference proteome</keyword>
<gene>
    <name evidence="1" type="ORF">MUB52_18700</name>
</gene>
<reference evidence="1 2" key="1">
    <citation type="submission" date="2022-04" db="EMBL/GenBank/DDBJ databases">
        <title>Roseobacter sp. WL0113 is a bacterium isolated from neritic sediment.</title>
        <authorList>
            <person name="Wang L."/>
            <person name="He W."/>
            <person name="Zhang D.-F."/>
        </authorList>
    </citation>
    <scope>NUCLEOTIDE SEQUENCE [LARGE SCALE GENOMIC DNA]</scope>
    <source>
        <strain evidence="1 2">WL0113</strain>
    </source>
</reference>
<proteinExistence type="predicted"/>
<dbReference type="Proteomes" id="UP001208690">
    <property type="component" value="Unassembled WGS sequence"/>
</dbReference>
<dbReference type="RefSeq" id="WP_263845692.1">
    <property type="nucleotide sequence ID" value="NZ_JALIEB010000015.1"/>
</dbReference>
<protein>
    <submittedName>
        <fullName evidence="1">Uncharacterized protein</fullName>
    </submittedName>
</protein>
<accession>A0ABT3BIT7</accession>
<comment type="caution">
    <text evidence="1">The sequence shown here is derived from an EMBL/GenBank/DDBJ whole genome shotgun (WGS) entry which is preliminary data.</text>
</comment>
<organism evidence="1 2">
    <name type="scientific">Roseobacter sinensis</name>
    <dbReference type="NCBI Taxonomy" id="2931391"/>
    <lineage>
        <taxon>Bacteria</taxon>
        <taxon>Pseudomonadati</taxon>
        <taxon>Pseudomonadota</taxon>
        <taxon>Alphaproteobacteria</taxon>
        <taxon>Rhodobacterales</taxon>
        <taxon>Roseobacteraceae</taxon>
        <taxon>Roseobacter</taxon>
    </lineage>
</organism>
<name>A0ABT3BIT7_9RHOB</name>
<dbReference type="EMBL" id="JALIEB010000015">
    <property type="protein sequence ID" value="MCV3273467.1"/>
    <property type="molecule type" value="Genomic_DNA"/>
</dbReference>
<evidence type="ECO:0000313" key="1">
    <source>
        <dbReference type="EMBL" id="MCV3273467.1"/>
    </source>
</evidence>
<evidence type="ECO:0000313" key="2">
    <source>
        <dbReference type="Proteomes" id="UP001208690"/>
    </source>
</evidence>